<protein>
    <submittedName>
        <fullName evidence="1">Uncharacterized protein</fullName>
    </submittedName>
</protein>
<accession>A0A9Q3BQF1</accession>
<proteinExistence type="predicted"/>
<dbReference type="Proteomes" id="UP000765509">
    <property type="component" value="Unassembled WGS sequence"/>
</dbReference>
<dbReference type="AlphaFoldDB" id="A0A9Q3BQF1"/>
<comment type="caution">
    <text evidence="1">The sequence shown here is derived from an EMBL/GenBank/DDBJ whole genome shotgun (WGS) entry which is preliminary data.</text>
</comment>
<name>A0A9Q3BQF1_9BASI</name>
<sequence>MVEGAHHDTIEWDSESFTFEKTSQIGSNMIWGITRAGVFVGDHGNVDASAKLQCWSMEIVYRFNHAIFHQICTFEDHNIVWGHH</sequence>
<evidence type="ECO:0000313" key="2">
    <source>
        <dbReference type="Proteomes" id="UP000765509"/>
    </source>
</evidence>
<keyword evidence="2" id="KW-1185">Reference proteome</keyword>
<organism evidence="1 2">
    <name type="scientific">Austropuccinia psidii MF-1</name>
    <dbReference type="NCBI Taxonomy" id="1389203"/>
    <lineage>
        <taxon>Eukaryota</taxon>
        <taxon>Fungi</taxon>
        <taxon>Dikarya</taxon>
        <taxon>Basidiomycota</taxon>
        <taxon>Pucciniomycotina</taxon>
        <taxon>Pucciniomycetes</taxon>
        <taxon>Pucciniales</taxon>
        <taxon>Sphaerophragmiaceae</taxon>
        <taxon>Austropuccinia</taxon>
    </lineage>
</organism>
<gene>
    <name evidence="1" type="ORF">O181_008782</name>
</gene>
<evidence type="ECO:0000313" key="1">
    <source>
        <dbReference type="EMBL" id="MBW0469067.1"/>
    </source>
</evidence>
<reference evidence="1" key="1">
    <citation type="submission" date="2021-03" db="EMBL/GenBank/DDBJ databases">
        <title>Draft genome sequence of rust myrtle Austropuccinia psidii MF-1, a brazilian biotype.</title>
        <authorList>
            <person name="Quecine M.C."/>
            <person name="Pachon D.M.R."/>
            <person name="Bonatelli M.L."/>
            <person name="Correr F.H."/>
            <person name="Franceschini L.M."/>
            <person name="Leite T.F."/>
            <person name="Margarido G.R.A."/>
            <person name="Almeida C.A."/>
            <person name="Ferrarezi J.A."/>
            <person name="Labate C.A."/>
        </authorList>
    </citation>
    <scope>NUCLEOTIDE SEQUENCE</scope>
    <source>
        <strain evidence="1">MF-1</strain>
    </source>
</reference>
<dbReference type="EMBL" id="AVOT02002066">
    <property type="protein sequence ID" value="MBW0469067.1"/>
    <property type="molecule type" value="Genomic_DNA"/>
</dbReference>